<keyword evidence="3" id="KW-0325">Glycoprotein</keyword>
<evidence type="ECO:0000313" key="5">
    <source>
        <dbReference type="EMBL" id="KAF7826836.1"/>
    </source>
</evidence>
<evidence type="ECO:0000256" key="1">
    <source>
        <dbReference type="ARBA" id="ARBA00022729"/>
    </source>
</evidence>
<evidence type="ECO:0000313" key="6">
    <source>
        <dbReference type="Proteomes" id="UP000634136"/>
    </source>
</evidence>
<evidence type="ECO:0000259" key="4">
    <source>
        <dbReference type="Pfam" id="PF01453"/>
    </source>
</evidence>
<accession>A0A834WPH5</accession>
<keyword evidence="5" id="KW-0675">Receptor</keyword>
<dbReference type="PANTHER" id="PTHR32444:SF247">
    <property type="entry name" value="OS01G0958200 PROTEIN"/>
    <property type="match status" value="1"/>
</dbReference>
<dbReference type="InterPro" id="IPR001480">
    <property type="entry name" value="Bulb-type_lectin_dom"/>
</dbReference>
<evidence type="ECO:0000256" key="2">
    <source>
        <dbReference type="ARBA" id="ARBA00023157"/>
    </source>
</evidence>
<name>A0A834WPH5_9FABA</name>
<sequence>MKFWLNVATFMGDVAMFRAIIPLNNNLNMNIVTFIRDVATFINLDPIFNTQGVARECSRGVKGGFSLLIDVLNTVESGNLLLLNSSNLNILWQSFEYLTDTLVPGMIVGVDFTSGMSWSLRSWKNEEDPSPGVFSLES</sequence>
<comment type="caution">
    <text evidence="5">The sequence shown here is derived from an EMBL/GenBank/DDBJ whole genome shotgun (WGS) entry which is preliminary data.</text>
</comment>
<keyword evidence="5" id="KW-0808">Transferase</keyword>
<organism evidence="5 6">
    <name type="scientific">Senna tora</name>
    <dbReference type="NCBI Taxonomy" id="362788"/>
    <lineage>
        <taxon>Eukaryota</taxon>
        <taxon>Viridiplantae</taxon>
        <taxon>Streptophyta</taxon>
        <taxon>Embryophyta</taxon>
        <taxon>Tracheophyta</taxon>
        <taxon>Spermatophyta</taxon>
        <taxon>Magnoliopsida</taxon>
        <taxon>eudicotyledons</taxon>
        <taxon>Gunneridae</taxon>
        <taxon>Pentapetalae</taxon>
        <taxon>rosids</taxon>
        <taxon>fabids</taxon>
        <taxon>Fabales</taxon>
        <taxon>Fabaceae</taxon>
        <taxon>Caesalpinioideae</taxon>
        <taxon>Cassia clade</taxon>
        <taxon>Senna</taxon>
    </lineage>
</organism>
<dbReference type="EMBL" id="JAAIUW010000006">
    <property type="protein sequence ID" value="KAF7826836.1"/>
    <property type="molecule type" value="Genomic_DNA"/>
</dbReference>
<dbReference type="Proteomes" id="UP000634136">
    <property type="component" value="Unassembled WGS sequence"/>
</dbReference>
<proteinExistence type="predicted"/>
<keyword evidence="5" id="KW-0418">Kinase</keyword>
<reference evidence="5" key="1">
    <citation type="submission" date="2020-09" db="EMBL/GenBank/DDBJ databases">
        <title>Genome-Enabled Discovery of Anthraquinone Biosynthesis in Senna tora.</title>
        <authorList>
            <person name="Kang S.-H."/>
            <person name="Pandey R.P."/>
            <person name="Lee C.-M."/>
            <person name="Sim J.-S."/>
            <person name="Jeong J.-T."/>
            <person name="Choi B.-S."/>
            <person name="Jung M."/>
            <person name="Ginzburg D."/>
            <person name="Zhao K."/>
            <person name="Won S.Y."/>
            <person name="Oh T.-J."/>
            <person name="Yu Y."/>
            <person name="Kim N.-H."/>
            <person name="Lee O.R."/>
            <person name="Lee T.-H."/>
            <person name="Bashyal P."/>
            <person name="Kim T.-S."/>
            <person name="Lee W.-H."/>
            <person name="Kawkins C."/>
            <person name="Kim C.-K."/>
            <person name="Kim J.S."/>
            <person name="Ahn B.O."/>
            <person name="Rhee S.Y."/>
            <person name="Sohng J.K."/>
        </authorList>
    </citation>
    <scope>NUCLEOTIDE SEQUENCE</scope>
    <source>
        <tissue evidence="5">Leaf</tissue>
    </source>
</reference>
<dbReference type="InterPro" id="IPR036426">
    <property type="entry name" value="Bulb-type_lectin_dom_sf"/>
</dbReference>
<dbReference type="OrthoDB" id="785331at2759"/>
<keyword evidence="5" id="KW-0430">Lectin</keyword>
<protein>
    <submittedName>
        <fullName evidence="5">G-type lectin S-receptor-like serine/threonine-protein kinase</fullName>
    </submittedName>
</protein>
<evidence type="ECO:0000256" key="3">
    <source>
        <dbReference type="ARBA" id="ARBA00023180"/>
    </source>
</evidence>
<gene>
    <name evidence="5" type="ORF">G2W53_018000</name>
</gene>
<dbReference type="Pfam" id="PF01453">
    <property type="entry name" value="B_lectin"/>
    <property type="match status" value="1"/>
</dbReference>
<dbReference type="GO" id="GO:0030246">
    <property type="term" value="F:carbohydrate binding"/>
    <property type="evidence" value="ECO:0007669"/>
    <property type="project" value="UniProtKB-KW"/>
</dbReference>
<feature type="domain" description="Bulb-type lectin" evidence="4">
    <location>
        <begin position="74"/>
        <end position="124"/>
    </location>
</feature>
<dbReference type="SUPFAM" id="SSF51110">
    <property type="entry name" value="alpha-D-mannose-specific plant lectins"/>
    <property type="match status" value="1"/>
</dbReference>
<keyword evidence="6" id="KW-1185">Reference proteome</keyword>
<keyword evidence="2" id="KW-1015">Disulfide bond</keyword>
<dbReference type="PANTHER" id="PTHR32444">
    <property type="entry name" value="BULB-TYPE LECTIN DOMAIN-CONTAINING PROTEIN"/>
    <property type="match status" value="1"/>
</dbReference>
<dbReference type="GO" id="GO:0016301">
    <property type="term" value="F:kinase activity"/>
    <property type="evidence" value="ECO:0007669"/>
    <property type="project" value="UniProtKB-KW"/>
</dbReference>
<keyword evidence="1" id="KW-0732">Signal</keyword>
<dbReference type="AlphaFoldDB" id="A0A834WPH5"/>